<keyword evidence="2" id="KW-0808">Transferase</keyword>
<evidence type="ECO:0000256" key="2">
    <source>
        <dbReference type="ARBA" id="ARBA00022679"/>
    </source>
</evidence>
<proteinExistence type="predicted"/>
<dbReference type="SUPFAM" id="SSF53335">
    <property type="entry name" value="S-adenosyl-L-methionine-dependent methyltransferases"/>
    <property type="match status" value="1"/>
</dbReference>
<dbReference type="PANTHER" id="PTHR43648">
    <property type="entry name" value="ELECTRON TRANSFER FLAVOPROTEIN BETA SUBUNIT LYSINE METHYLTRANSFERASE"/>
    <property type="match status" value="1"/>
</dbReference>
<dbReference type="InterPro" id="IPR050078">
    <property type="entry name" value="Ribosomal_L11_MeTrfase_PrmA"/>
</dbReference>
<accession>A0A5S5D3Q3</accession>
<dbReference type="GO" id="GO:0016279">
    <property type="term" value="F:protein-lysine N-methyltransferase activity"/>
    <property type="evidence" value="ECO:0007669"/>
    <property type="project" value="TreeGrafter"/>
</dbReference>
<feature type="region of interest" description="Disordered" evidence="3">
    <location>
        <begin position="206"/>
        <end position="226"/>
    </location>
</feature>
<dbReference type="PANTHER" id="PTHR43648:SF1">
    <property type="entry name" value="ELECTRON TRANSFER FLAVOPROTEIN BETA SUBUNIT LYSINE METHYLTRANSFERASE"/>
    <property type="match status" value="1"/>
</dbReference>
<dbReference type="InterPro" id="IPR029063">
    <property type="entry name" value="SAM-dependent_MTases_sf"/>
</dbReference>
<sequence length="226" mass="23683">MRLTARVPADRPVPASFVRAHTRPVRPALVPEVELLVAADVVALWEAMETEQGRTSTDPPFWAAAWPGGQALARYVLDHPELVAGRSVLDLGAGSGLVAVAAVRAGAASVLASDVDPFALTAITVNAERNGTAGITPVGDVLGDGPPAVDVVLAGDVCYDREMTDRVLPFLDAARAGGAEVLVGDPGRVYLPEDRLEAVAAYDVADTEPSPDRPAPVRRTTVWRLP</sequence>
<dbReference type="GO" id="GO:0032259">
    <property type="term" value="P:methylation"/>
    <property type="evidence" value="ECO:0007669"/>
    <property type="project" value="UniProtKB-KW"/>
</dbReference>
<keyword evidence="1" id="KW-0489">Methyltransferase</keyword>
<name>A0A5S5D3Q3_9ACTN</name>
<reference evidence="4 5" key="1">
    <citation type="submission" date="2019-07" db="EMBL/GenBank/DDBJ databases">
        <title>Genomic Encyclopedia of Archaeal and Bacterial Type Strains, Phase II (KMG-II): from individual species to whole genera.</title>
        <authorList>
            <person name="Goeker M."/>
        </authorList>
    </citation>
    <scope>NUCLEOTIDE SEQUENCE [LARGE SCALE GENOMIC DNA]</scope>
    <source>
        <strain evidence="4 5">DSM 46842</strain>
    </source>
</reference>
<comment type="caution">
    <text evidence="4">The sequence shown here is derived from an EMBL/GenBank/DDBJ whole genome shotgun (WGS) entry which is preliminary data.</text>
</comment>
<evidence type="ECO:0000313" key="4">
    <source>
        <dbReference type="EMBL" id="TYP90355.1"/>
    </source>
</evidence>
<gene>
    <name evidence="4" type="ORF">BD833_10173</name>
</gene>
<evidence type="ECO:0000256" key="1">
    <source>
        <dbReference type="ARBA" id="ARBA00022603"/>
    </source>
</evidence>
<dbReference type="Gene3D" id="3.40.50.150">
    <property type="entry name" value="Vaccinia Virus protein VP39"/>
    <property type="match status" value="1"/>
</dbReference>
<evidence type="ECO:0000313" key="5">
    <source>
        <dbReference type="Proteomes" id="UP000322499"/>
    </source>
</evidence>
<evidence type="ECO:0000256" key="3">
    <source>
        <dbReference type="SAM" id="MobiDB-lite"/>
    </source>
</evidence>
<protein>
    <submittedName>
        <fullName evidence="4">Putative nicotinamide N-methyase</fullName>
    </submittedName>
</protein>
<organism evidence="4 5">
    <name type="scientific">Blastococcus xanthinilyticus</name>
    <dbReference type="NCBI Taxonomy" id="1564164"/>
    <lineage>
        <taxon>Bacteria</taxon>
        <taxon>Bacillati</taxon>
        <taxon>Actinomycetota</taxon>
        <taxon>Actinomycetes</taxon>
        <taxon>Geodermatophilales</taxon>
        <taxon>Geodermatophilaceae</taxon>
        <taxon>Blastococcus</taxon>
    </lineage>
</organism>
<dbReference type="EMBL" id="VNHW01000001">
    <property type="protein sequence ID" value="TYP90355.1"/>
    <property type="molecule type" value="Genomic_DNA"/>
</dbReference>
<dbReference type="Pfam" id="PF06325">
    <property type="entry name" value="PrmA"/>
    <property type="match status" value="1"/>
</dbReference>
<dbReference type="Proteomes" id="UP000322499">
    <property type="component" value="Unassembled WGS sequence"/>
</dbReference>
<keyword evidence="5" id="KW-1185">Reference proteome</keyword>
<dbReference type="AlphaFoldDB" id="A0A5S5D3Q3"/>